<evidence type="ECO:0000313" key="2">
    <source>
        <dbReference type="Proteomes" id="UP000343335"/>
    </source>
</evidence>
<protein>
    <submittedName>
        <fullName evidence="1">Uncharacterized protein</fullName>
    </submittedName>
</protein>
<reference evidence="1 2" key="1">
    <citation type="submission" date="2019-08" db="EMBL/GenBank/DDBJ databases">
        <authorList>
            <person name="Peeters C."/>
        </authorList>
    </citation>
    <scope>NUCLEOTIDE SEQUENCE [LARGE SCALE GENOMIC DNA]</scope>
    <source>
        <strain evidence="1 2">LMG 31010</strain>
    </source>
</reference>
<dbReference type="EMBL" id="CABPSA010000001">
    <property type="protein sequence ID" value="VVD62902.1"/>
    <property type="molecule type" value="Genomic_DNA"/>
</dbReference>
<dbReference type="AlphaFoldDB" id="A0A5E4RK60"/>
<dbReference type="Proteomes" id="UP000343335">
    <property type="component" value="Unassembled WGS sequence"/>
</dbReference>
<accession>A0A5E4RK60</accession>
<proteinExistence type="predicted"/>
<name>A0A5E4RK60_9BURK</name>
<evidence type="ECO:0000313" key="1">
    <source>
        <dbReference type="EMBL" id="VVD62902.1"/>
    </source>
</evidence>
<gene>
    <name evidence="1" type="ORF">PCO31010_00201</name>
</gene>
<organism evidence="1 2">
    <name type="scientific">Pandoraea commovens</name>
    <dbReference type="NCBI Taxonomy" id="2508289"/>
    <lineage>
        <taxon>Bacteria</taxon>
        <taxon>Pseudomonadati</taxon>
        <taxon>Pseudomonadota</taxon>
        <taxon>Betaproteobacteria</taxon>
        <taxon>Burkholderiales</taxon>
        <taxon>Burkholderiaceae</taxon>
        <taxon>Pandoraea</taxon>
    </lineage>
</organism>
<sequence>MRCKTRVPMLSHSHNAQKQPYCKLGSQYGFPSANLEFGDHSPLSSCEAAKRSLSAMV</sequence>